<feature type="region of interest" description="Disordered" evidence="1">
    <location>
        <begin position="258"/>
        <end position="296"/>
    </location>
</feature>
<dbReference type="AlphaFoldDB" id="A0A9P8ADK8"/>
<gene>
    <name evidence="2" type="ORF">E1B28_004910</name>
</gene>
<comment type="caution">
    <text evidence="2">The sequence shown here is derived from an EMBL/GenBank/DDBJ whole genome shotgun (WGS) entry which is preliminary data.</text>
</comment>
<evidence type="ECO:0000256" key="1">
    <source>
        <dbReference type="SAM" id="MobiDB-lite"/>
    </source>
</evidence>
<sequence length="749" mass="82976">MKSSKADSESTALSGLQQVFRTMTFDAQKQFLENELRDILSEGDYEKLTQCLSRPKSKAEGHSPYLGLRRKKAEINVLLVDLKSPSPVSSFHAKRDILEEVIVSLTNWFEEIWQTVYEWKSGFEDAHRCLLYARDVLEKIRQLDLDSTGVSGISCRCTVMSYPLTFNIKNNKGKIIKNFSGKSMNIRNADKILLWLWRELFVSLSVARSKSDSDIPVVKKQIMNMLLDVEEAMGGPNVLERILHGGGSDQIEDEAFNPFEEDEWQDESDDEDDEDLEDDEDEDDLDDDSDTSSYDGDYDPCDCSLHASHWSNRFNHQRLILRDAIHDRLVEIFSVSPSLELYRIVVSISPELPNKSGKDLLETLSKIACASSSTFAAALEIYGSLGEVHKVMGLLETHTHLLRPCDTNAYQIATRALAASSITGLPSAFPTGEPNNDINRKADPNCKQLLALKIVETQLQELTHTIHLGVLSCFHKIQDPTKLHELKEISRLPYNSARRASRVEEWVETIETPPSGGGGMNPMTFAAFVMGMGGLGLPFGGMGGMGEDEDEDADLVTLLDQLDSREGGEDYMYLKEEYSPDWADRFEGWIDIAGVSGLNKIVFQTSGSGSGADAGASGSTTTVIGGQALLQSLYVKMVEDMPWLKAKDIVDELISRLRDRPAKAHILAALEALGRFAKLQRSNITVKTEKKKRNEQKHKQQSGSSSTVNGVPITAFGGHQFTFGTIGATSTSSGFMHAIHTIGGLDDVD</sequence>
<organism evidence="2 3">
    <name type="scientific">Marasmius oreades</name>
    <name type="common">fairy-ring Marasmius</name>
    <dbReference type="NCBI Taxonomy" id="181124"/>
    <lineage>
        <taxon>Eukaryota</taxon>
        <taxon>Fungi</taxon>
        <taxon>Dikarya</taxon>
        <taxon>Basidiomycota</taxon>
        <taxon>Agaricomycotina</taxon>
        <taxon>Agaricomycetes</taxon>
        <taxon>Agaricomycetidae</taxon>
        <taxon>Agaricales</taxon>
        <taxon>Marasmiineae</taxon>
        <taxon>Marasmiaceae</taxon>
        <taxon>Marasmius</taxon>
    </lineage>
</organism>
<dbReference type="Proteomes" id="UP001049176">
    <property type="component" value="Chromosome 2"/>
</dbReference>
<accession>A0A9P8ADK8</accession>
<name>A0A9P8ADK8_9AGAR</name>
<dbReference type="OrthoDB" id="2742205at2759"/>
<dbReference type="GeneID" id="66073986"/>
<reference evidence="2" key="1">
    <citation type="journal article" date="2021" name="Genome Biol. Evol.">
        <title>The assembled and annotated genome of the fairy-ring fungus Marasmius oreades.</title>
        <authorList>
            <person name="Hiltunen M."/>
            <person name="Ament-Velasquez S.L."/>
            <person name="Johannesson H."/>
        </authorList>
    </citation>
    <scope>NUCLEOTIDE SEQUENCE</scope>
    <source>
        <strain evidence="2">03SP1</strain>
    </source>
</reference>
<feature type="region of interest" description="Disordered" evidence="1">
    <location>
        <begin position="688"/>
        <end position="709"/>
    </location>
</feature>
<evidence type="ECO:0000313" key="2">
    <source>
        <dbReference type="EMBL" id="KAG7097573.1"/>
    </source>
</evidence>
<evidence type="ECO:0000313" key="3">
    <source>
        <dbReference type="Proteomes" id="UP001049176"/>
    </source>
</evidence>
<keyword evidence="3" id="KW-1185">Reference proteome</keyword>
<dbReference type="KEGG" id="more:E1B28_004910"/>
<protein>
    <submittedName>
        <fullName evidence="2">Uncharacterized protein</fullName>
    </submittedName>
</protein>
<dbReference type="EMBL" id="CM032182">
    <property type="protein sequence ID" value="KAG7097573.1"/>
    <property type="molecule type" value="Genomic_DNA"/>
</dbReference>
<dbReference type="RefSeq" id="XP_043014043.1">
    <property type="nucleotide sequence ID" value="XM_043149438.1"/>
</dbReference>
<proteinExistence type="predicted"/>
<feature type="compositionally biased region" description="Basic residues" evidence="1">
    <location>
        <begin position="689"/>
        <end position="700"/>
    </location>
</feature>